<evidence type="ECO:0000259" key="4">
    <source>
        <dbReference type="Pfam" id="PF01575"/>
    </source>
</evidence>
<dbReference type="InterPro" id="IPR002505">
    <property type="entry name" value="PTA_PTB"/>
</dbReference>
<reference evidence="5 6" key="1">
    <citation type="submission" date="2020-08" db="EMBL/GenBank/DDBJ databases">
        <title>Genomic Encyclopedia of Type Strains, Phase IV (KMG-IV): sequencing the most valuable type-strain genomes for metagenomic binning, comparative biology and taxonomic classification.</title>
        <authorList>
            <person name="Goeker M."/>
        </authorList>
    </citation>
    <scope>NUCLEOTIDE SEQUENCE [LARGE SCALE GENOMIC DNA]</scope>
    <source>
        <strain evidence="5 6">DSM 106739</strain>
    </source>
</reference>
<keyword evidence="1 5" id="KW-0808">Transferase</keyword>
<dbReference type="PANTHER" id="PTHR43356">
    <property type="entry name" value="PHOSPHATE ACETYLTRANSFERASE"/>
    <property type="match status" value="1"/>
</dbReference>
<dbReference type="RefSeq" id="WP_183635066.1">
    <property type="nucleotide sequence ID" value="NZ_BAABLE010000005.1"/>
</dbReference>
<dbReference type="InterPro" id="IPR050500">
    <property type="entry name" value="Phos_Acetyltrans/Butyryltrans"/>
</dbReference>
<dbReference type="Gene3D" id="3.10.129.10">
    <property type="entry name" value="Hotdog Thioesterase"/>
    <property type="match status" value="1"/>
</dbReference>
<dbReference type="InterPro" id="IPR002539">
    <property type="entry name" value="MaoC-like_dom"/>
</dbReference>
<gene>
    <name evidence="5" type="ORF">GGR36_002503</name>
</gene>
<organism evidence="5 6">
    <name type="scientific">Niveibacterium umoris</name>
    <dbReference type="NCBI Taxonomy" id="1193620"/>
    <lineage>
        <taxon>Bacteria</taxon>
        <taxon>Pseudomonadati</taxon>
        <taxon>Pseudomonadota</taxon>
        <taxon>Betaproteobacteria</taxon>
        <taxon>Rhodocyclales</taxon>
        <taxon>Rhodocyclaceae</taxon>
        <taxon>Niveibacterium</taxon>
    </lineage>
</organism>
<dbReference type="PANTHER" id="PTHR43356:SF2">
    <property type="entry name" value="PHOSPHATE ACETYLTRANSFERASE"/>
    <property type="match status" value="1"/>
</dbReference>
<dbReference type="Gene3D" id="3.40.718.10">
    <property type="entry name" value="Isopropylmalate Dehydrogenase"/>
    <property type="match status" value="1"/>
</dbReference>
<dbReference type="SUPFAM" id="SSF53659">
    <property type="entry name" value="Isocitrate/Isopropylmalate dehydrogenase-like"/>
    <property type="match status" value="1"/>
</dbReference>
<evidence type="ECO:0000256" key="1">
    <source>
        <dbReference type="ARBA" id="ARBA00022679"/>
    </source>
</evidence>
<name>A0A840BRY7_9RHOO</name>
<protein>
    <submittedName>
        <fullName evidence="5">Phosphate acetyltransferase</fullName>
        <ecNumber evidence="5">2.3.1.8</ecNumber>
    </submittedName>
</protein>
<sequence>MSAAATEKLENHTFDEIEPGQSARLTRTLRLQDIQLFAVASGDLNPTHLDSAYARNLGFSGVVAHSMWGGTLVSSILGSSFPGPGTVYRSQNLRFLAPLSLGDTLTVTVTCVAKQAASRCITMNCEGVNQDGVRIFEGEAEVVAPADKVIQPMPDLPEVTVNDSQRRYGNLISLTQGLAPVRIGVAWPCSEDSLLGPIQARNEGLVTPILVGPRARIEKLAAQYGASLEGIELIDTEFEQQSAAVAASLARDGKVAALMKGSLHTDTFMGAVVSRDAGLRTGRRISHVFVADVPAYPRPLLITDAAINIEPTLEEKVDILQNAIELAQAMGISTPRVAILSAVEMVTTKIRSTFEAAALCKMADRGQIRGAVLDGPLAFDNAISMLAAKAKGIESEVAGRADILLVPDMEAGNMLAKQLHYLAGALLGGVVLGARVPLVLTSRADTAQSRSMSCAIAQLLVHKRPSAM</sequence>
<dbReference type="CDD" id="cd03449">
    <property type="entry name" value="R_hydratase"/>
    <property type="match status" value="1"/>
</dbReference>
<proteinExistence type="predicted"/>
<evidence type="ECO:0000259" key="3">
    <source>
        <dbReference type="Pfam" id="PF01515"/>
    </source>
</evidence>
<dbReference type="NCBIfam" id="NF006045">
    <property type="entry name" value="PRK08190.1"/>
    <property type="match status" value="1"/>
</dbReference>
<evidence type="ECO:0000313" key="5">
    <source>
        <dbReference type="EMBL" id="MBB4013157.1"/>
    </source>
</evidence>
<dbReference type="AlphaFoldDB" id="A0A840BRY7"/>
<feature type="domain" description="Phosphate acetyl/butaryl transferase" evidence="3">
    <location>
        <begin position="241"/>
        <end position="456"/>
    </location>
</feature>
<comment type="caution">
    <text evidence="5">The sequence shown here is derived from an EMBL/GenBank/DDBJ whole genome shotgun (WGS) entry which is preliminary data.</text>
</comment>
<dbReference type="NCBIfam" id="NF008852">
    <property type="entry name" value="PRK11890.1"/>
    <property type="match status" value="1"/>
</dbReference>
<dbReference type="Proteomes" id="UP000561045">
    <property type="component" value="Unassembled WGS sequence"/>
</dbReference>
<dbReference type="EC" id="2.3.1.8" evidence="5"/>
<dbReference type="Pfam" id="PF01515">
    <property type="entry name" value="PTA_PTB"/>
    <property type="match status" value="1"/>
</dbReference>
<keyword evidence="2 5" id="KW-0012">Acyltransferase</keyword>
<feature type="domain" description="MaoC-like" evidence="4">
    <location>
        <begin position="21"/>
        <end position="120"/>
    </location>
</feature>
<dbReference type="InterPro" id="IPR029069">
    <property type="entry name" value="HotDog_dom_sf"/>
</dbReference>
<keyword evidence="6" id="KW-1185">Reference proteome</keyword>
<dbReference type="EMBL" id="JACIET010000002">
    <property type="protein sequence ID" value="MBB4013157.1"/>
    <property type="molecule type" value="Genomic_DNA"/>
</dbReference>
<dbReference type="GO" id="GO:0008959">
    <property type="term" value="F:phosphate acetyltransferase activity"/>
    <property type="evidence" value="ECO:0007669"/>
    <property type="project" value="UniProtKB-EC"/>
</dbReference>
<accession>A0A840BRY7</accession>
<dbReference type="SUPFAM" id="SSF54637">
    <property type="entry name" value="Thioesterase/thiol ester dehydrase-isomerase"/>
    <property type="match status" value="1"/>
</dbReference>
<evidence type="ECO:0000256" key="2">
    <source>
        <dbReference type="ARBA" id="ARBA00023315"/>
    </source>
</evidence>
<evidence type="ECO:0000313" key="6">
    <source>
        <dbReference type="Proteomes" id="UP000561045"/>
    </source>
</evidence>
<dbReference type="Pfam" id="PF01575">
    <property type="entry name" value="MaoC_dehydratas"/>
    <property type="match status" value="1"/>
</dbReference>